<dbReference type="Gene3D" id="3.30.70.1400">
    <property type="entry name" value="Aminomethyltransferase beta-barrel domains"/>
    <property type="match status" value="1"/>
</dbReference>
<dbReference type="FunFam" id="2.40.30.110:FF:000003">
    <property type="entry name" value="Aminomethyltransferase"/>
    <property type="match status" value="1"/>
</dbReference>
<dbReference type="GO" id="GO:0005960">
    <property type="term" value="C:glycine cleavage complex"/>
    <property type="evidence" value="ECO:0007669"/>
    <property type="project" value="InterPro"/>
</dbReference>
<dbReference type="PANTHER" id="PTHR43757:SF2">
    <property type="entry name" value="AMINOMETHYLTRANSFERASE, MITOCHONDRIAL"/>
    <property type="match status" value="1"/>
</dbReference>
<dbReference type="InterPro" id="IPR006222">
    <property type="entry name" value="GCVT_N"/>
</dbReference>
<dbReference type="InterPro" id="IPR028896">
    <property type="entry name" value="GcvT/YgfZ/DmdA"/>
</dbReference>
<dbReference type="PANTHER" id="PTHR43757">
    <property type="entry name" value="AMINOMETHYLTRANSFERASE"/>
    <property type="match status" value="1"/>
</dbReference>
<dbReference type="AlphaFoldDB" id="A0A7V3E8C6"/>
<dbReference type="GO" id="GO:0005829">
    <property type="term" value="C:cytosol"/>
    <property type="evidence" value="ECO:0007669"/>
    <property type="project" value="TreeGrafter"/>
</dbReference>
<keyword evidence="4 7" id="KW-0808">Transferase</keyword>
<dbReference type="GO" id="GO:0032259">
    <property type="term" value="P:methylation"/>
    <property type="evidence" value="ECO:0007669"/>
    <property type="project" value="UniProtKB-KW"/>
</dbReference>
<name>A0A7V3E8C6_9BACT</name>
<dbReference type="Pfam" id="PF08669">
    <property type="entry name" value="GCV_T_C"/>
    <property type="match status" value="1"/>
</dbReference>
<comment type="subunit">
    <text evidence="7">The glycine cleavage system is composed of four proteins: P, T, L and H.</text>
</comment>
<dbReference type="Gene3D" id="3.30.1360.120">
    <property type="entry name" value="Probable tRNA modification gtpase trme, domain 1"/>
    <property type="match status" value="1"/>
</dbReference>
<keyword evidence="3 7" id="KW-0032">Aminotransferase</keyword>
<dbReference type="InterPro" id="IPR013977">
    <property type="entry name" value="GcvT_C"/>
</dbReference>
<evidence type="ECO:0000259" key="9">
    <source>
        <dbReference type="Pfam" id="PF01571"/>
    </source>
</evidence>
<dbReference type="EMBL" id="DSUJ01000010">
    <property type="protein sequence ID" value="HFI92237.1"/>
    <property type="molecule type" value="Genomic_DNA"/>
</dbReference>
<keyword evidence="11" id="KW-0489">Methyltransferase</keyword>
<dbReference type="InterPro" id="IPR029043">
    <property type="entry name" value="GcvT/YgfZ_C"/>
</dbReference>
<dbReference type="SUPFAM" id="SSF103025">
    <property type="entry name" value="Folate-binding domain"/>
    <property type="match status" value="1"/>
</dbReference>
<evidence type="ECO:0000256" key="7">
    <source>
        <dbReference type="HAMAP-Rule" id="MF_00259"/>
    </source>
</evidence>
<dbReference type="PIRSF" id="PIRSF006487">
    <property type="entry name" value="GcvT"/>
    <property type="match status" value="1"/>
</dbReference>
<comment type="function">
    <text evidence="7">The glycine cleavage system catalyzes the degradation of glycine.</text>
</comment>
<evidence type="ECO:0000256" key="5">
    <source>
        <dbReference type="ARBA" id="ARBA00031395"/>
    </source>
</evidence>
<evidence type="ECO:0000256" key="8">
    <source>
        <dbReference type="PIRSR" id="PIRSR006487-1"/>
    </source>
</evidence>
<feature type="domain" description="GCVT N-terminal" evidence="9">
    <location>
        <begin position="6"/>
        <end position="262"/>
    </location>
</feature>
<dbReference type="Gene3D" id="4.10.1250.10">
    <property type="entry name" value="Aminomethyltransferase fragment"/>
    <property type="match status" value="1"/>
</dbReference>
<organism evidence="11">
    <name type="scientific">Ignavibacterium album</name>
    <dbReference type="NCBI Taxonomy" id="591197"/>
    <lineage>
        <taxon>Bacteria</taxon>
        <taxon>Pseudomonadati</taxon>
        <taxon>Ignavibacteriota</taxon>
        <taxon>Ignavibacteria</taxon>
        <taxon>Ignavibacteriales</taxon>
        <taxon>Ignavibacteriaceae</taxon>
        <taxon>Ignavibacterium</taxon>
    </lineage>
</organism>
<dbReference type="HAMAP" id="MF_00259">
    <property type="entry name" value="GcvT"/>
    <property type="match status" value="1"/>
</dbReference>
<dbReference type="Pfam" id="PF01571">
    <property type="entry name" value="GCV_T"/>
    <property type="match status" value="1"/>
</dbReference>
<dbReference type="GO" id="GO:0008483">
    <property type="term" value="F:transaminase activity"/>
    <property type="evidence" value="ECO:0007669"/>
    <property type="project" value="UniProtKB-KW"/>
</dbReference>
<dbReference type="InterPro" id="IPR006223">
    <property type="entry name" value="GcvT"/>
</dbReference>
<comment type="similarity">
    <text evidence="1 7">Belongs to the GcvT family.</text>
</comment>
<evidence type="ECO:0000313" key="11">
    <source>
        <dbReference type="EMBL" id="HFI92237.1"/>
    </source>
</evidence>
<dbReference type="NCBIfam" id="TIGR00528">
    <property type="entry name" value="gcvT"/>
    <property type="match status" value="1"/>
</dbReference>
<dbReference type="NCBIfam" id="NF001567">
    <property type="entry name" value="PRK00389.1"/>
    <property type="match status" value="1"/>
</dbReference>
<evidence type="ECO:0000256" key="1">
    <source>
        <dbReference type="ARBA" id="ARBA00008609"/>
    </source>
</evidence>
<dbReference type="GO" id="GO:0004047">
    <property type="term" value="F:aminomethyltransferase activity"/>
    <property type="evidence" value="ECO:0007669"/>
    <property type="project" value="UniProtKB-UniRule"/>
</dbReference>
<dbReference type="SUPFAM" id="SSF101790">
    <property type="entry name" value="Aminomethyltransferase beta-barrel domain"/>
    <property type="match status" value="1"/>
</dbReference>
<accession>A0A7V3E8C6</accession>
<evidence type="ECO:0000259" key="10">
    <source>
        <dbReference type="Pfam" id="PF08669"/>
    </source>
</evidence>
<comment type="catalytic activity">
    <reaction evidence="6 7">
        <text>N(6)-[(R)-S(8)-aminomethyldihydrolipoyl]-L-lysyl-[protein] + (6S)-5,6,7,8-tetrahydrofolate = N(6)-[(R)-dihydrolipoyl]-L-lysyl-[protein] + (6R)-5,10-methylene-5,6,7,8-tetrahydrofolate + NH4(+)</text>
        <dbReference type="Rhea" id="RHEA:16945"/>
        <dbReference type="Rhea" id="RHEA-COMP:10475"/>
        <dbReference type="Rhea" id="RHEA-COMP:10492"/>
        <dbReference type="ChEBI" id="CHEBI:15636"/>
        <dbReference type="ChEBI" id="CHEBI:28938"/>
        <dbReference type="ChEBI" id="CHEBI:57453"/>
        <dbReference type="ChEBI" id="CHEBI:83100"/>
        <dbReference type="ChEBI" id="CHEBI:83143"/>
        <dbReference type="EC" id="2.1.2.10"/>
    </reaction>
</comment>
<dbReference type="EC" id="2.1.2.10" evidence="2 7"/>
<proteinExistence type="inferred from homology"/>
<protein>
    <recommendedName>
        <fullName evidence="2 7">Aminomethyltransferase</fullName>
        <ecNumber evidence="2 7">2.1.2.10</ecNumber>
    </recommendedName>
    <alternativeName>
        <fullName evidence="5 7">Glycine cleavage system T protein</fullName>
    </alternativeName>
</protein>
<reference evidence="11" key="1">
    <citation type="journal article" date="2020" name="mSystems">
        <title>Genome- and Community-Level Interaction Insights into Carbon Utilization and Element Cycling Functions of Hydrothermarchaeota in Hydrothermal Sediment.</title>
        <authorList>
            <person name="Zhou Z."/>
            <person name="Liu Y."/>
            <person name="Xu W."/>
            <person name="Pan J."/>
            <person name="Luo Z.H."/>
            <person name="Li M."/>
        </authorList>
    </citation>
    <scope>NUCLEOTIDE SEQUENCE [LARGE SCALE GENOMIC DNA]</scope>
    <source>
        <strain evidence="11">SpSt-479</strain>
    </source>
</reference>
<dbReference type="GO" id="GO:0008168">
    <property type="term" value="F:methyltransferase activity"/>
    <property type="evidence" value="ECO:0007669"/>
    <property type="project" value="UniProtKB-KW"/>
</dbReference>
<dbReference type="FunFam" id="4.10.1250.10:FF:000001">
    <property type="entry name" value="Aminomethyltransferase"/>
    <property type="match status" value="1"/>
</dbReference>
<comment type="caution">
    <text evidence="11">The sequence shown here is derived from an EMBL/GenBank/DDBJ whole genome shotgun (WGS) entry which is preliminary data.</text>
</comment>
<dbReference type="FunFam" id="3.30.70.1400:FF:000001">
    <property type="entry name" value="Aminomethyltransferase"/>
    <property type="match status" value="1"/>
</dbReference>
<sequence length="359" mass="40416">MKRTKFYNIHKKLNAKIVEFAGFEMPIQYSSIIQEHKAVRHSVGVFDVSHMGEIFIKGNKALDFVQFITINDASKLFPGRVQYSAMCYEDGGIVDDLLVYKIADDEFLLVVNASNIQKDFEWMKKNNKFGVDIINRSDDFSLLAVQGPDSLKTIQKIADRNIDLEYYHFANMKIVGVDMIVSRTGYTGELGYELYFEGDEPTAEKIWNAVFEAGNEFNIQPVGLGARDTLRLEMGYCLYGNDIDQTTNPLEAGLGWITKLNKPDFIGKEALLKAKENITRKLVAMVSEEKTFPRHGYDISANGRKIGVITSGTVSPILDKAIALGYVEKDFSAVDTEVNFVVRGKEFPAKVVKLPFVKK</sequence>
<dbReference type="InterPro" id="IPR027266">
    <property type="entry name" value="TrmE/GcvT-like"/>
</dbReference>
<evidence type="ECO:0000256" key="2">
    <source>
        <dbReference type="ARBA" id="ARBA00012616"/>
    </source>
</evidence>
<evidence type="ECO:0000256" key="6">
    <source>
        <dbReference type="ARBA" id="ARBA00047665"/>
    </source>
</evidence>
<dbReference type="InterPro" id="IPR022903">
    <property type="entry name" value="GcvT_bac"/>
</dbReference>
<dbReference type="Gene3D" id="2.40.30.110">
    <property type="entry name" value="Aminomethyltransferase beta-barrel domains"/>
    <property type="match status" value="1"/>
</dbReference>
<dbReference type="GO" id="GO:0019464">
    <property type="term" value="P:glycine decarboxylation via glycine cleavage system"/>
    <property type="evidence" value="ECO:0007669"/>
    <property type="project" value="UniProtKB-UniRule"/>
</dbReference>
<feature type="binding site" evidence="8">
    <location>
        <position position="193"/>
    </location>
    <ligand>
        <name>substrate</name>
    </ligand>
</feature>
<gene>
    <name evidence="7 11" type="primary">gcvT</name>
    <name evidence="11" type="ORF">ENS31_12035</name>
</gene>
<evidence type="ECO:0000256" key="4">
    <source>
        <dbReference type="ARBA" id="ARBA00022679"/>
    </source>
</evidence>
<feature type="domain" description="Aminomethyltransferase C-terminal" evidence="10">
    <location>
        <begin position="280"/>
        <end position="358"/>
    </location>
</feature>
<evidence type="ECO:0000256" key="3">
    <source>
        <dbReference type="ARBA" id="ARBA00022576"/>
    </source>
</evidence>